<accession>A0A8C6X3A0</accession>
<name>A0A8C6X3A0_NAJNA</name>
<reference evidence="1" key="1">
    <citation type="submission" date="2025-08" db="UniProtKB">
        <authorList>
            <consortium name="Ensembl"/>
        </authorList>
    </citation>
    <scope>IDENTIFICATION</scope>
</reference>
<evidence type="ECO:0000313" key="1">
    <source>
        <dbReference type="Ensembl" id="ENSNNAP00000005712.1"/>
    </source>
</evidence>
<dbReference type="PANTHER" id="PTHR16199">
    <property type="entry name" value="CONDENSIN-2 COMPLEX SUBUNIT G2"/>
    <property type="match status" value="1"/>
</dbReference>
<dbReference type="GO" id="GO:0000070">
    <property type="term" value="P:mitotic sister chromatid segregation"/>
    <property type="evidence" value="ECO:0007669"/>
    <property type="project" value="TreeGrafter"/>
</dbReference>
<dbReference type="GO" id="GO:0000796">
    <property type="term" value="C:condensin complex"/>
    <property type="evidence" value="ECO:0007669"/>
    <property type="project" value="TreeGrafter"/>
</dbReference>
<dbReference type="GO" id="GO:0005634">
    <property type="term" value="C:nucleus"/>
    <property type="evidence" value="ECO:0007669"/>
    <property type="project" value="InterPro"/>
</dbReference>
<protein>
    <submittedName>
        <fullName evidence="1">Uncharacterized protein</fullName>
    </submittedName>
</protein>
<reference evidence="1" key="2">
    <citation type="submission" date="2025-09" db="UniProtKB">
        <authorList>
            <consortium name="Ensembl"/>
        </authorList>
    </citation>
    <scope>IDENTIFICATION</scope>
</reference>
<dbReference type="PANTHER" id="PTHR16199:SF4">
    <property type="entry name" value="CONDENSIN-2 COMPLEX SUBUNIT G2"/>
    <property type="match status" value="1"/>
</dbReference>
<dbReference type="InterPro" id="IPR024741">
    <property type="entry name" value="Condensin2_G2"/>
</dbReference>
<proteinExistence type="predicted"/>
<dbReference type="Ensembl" id="ENSNNAT00000005971.1">
    <property type="protein sequence ID" value="ENSNNAP00000005712.1"/>
    <property type="gene ID" value="ENSNNAG00000003824.1"/>
</dbReference>
<dbReference type="GeneTree" id="ENSGT00490000043432"/>
<dbReference type="Pfam" id="PF12422">
    <property type="entry name" value="Condensin2nSMC"/>
    <property type="match status" value="1"/>
</dbReference>
<evidence type="ECO:0000313" key="2">
    <source>
        <dbReference type="Proteomes" id="UP000694559"/>
    </source>
</evidence>
<dbReference type="Proteomes" id="UP000694559">
    <property type="component" value="Unplaced"/>
</dbReference>
<organism evidence="1 2">
    <name type="scientific">Naja naja</name>
    <name type="common">Indian cobra</name>
    <dbReference type="NCBI Taxonomy" id="35670"/>
    <lineage>
        <taxon>Eukaryota</taxon>
        <taxon>Metazoa</taxon>
        <taxon>Chordata</taxon>
        <taxon>Craniata</taxon>
        <taxon>Vertebrata</taxon>
        <taxon>Euteleostomi</taxon>
        <taxon>Lepidosauria</taxon>
        <taxon>Squamata</taxon>
        <taxon>Bifurcata</taxon>
        <taxon>Unidentata</taxon>
        <taxon>Episquamata</taxon>
        <taxon>Toxicofera</taxon>
        <taxon>Serpentes</taxon>
        <taxon>Colubroidea</taxon>
        <taxon>Elapidae</taxon>
        <taxon>Elapinae</taxon>
        <taxon>Naja</taxon>
    </lineage>
</organism>
<sequence length="331" mass="38377">SSKQKEILWNRLKDLLSEVLLDNPIEEWQRVKDDSKKTEKNPAQVICPEYAITVATASIPTLNENTDIKALLECAVILNGILSVLPDSEKSLSGPIQCFLQCWWENGLEGKEHIGKTAFLKLLKKSLGKKTIRADITGLCHLQPVLQSFDYDSEESNDVKDLLLQCFMCQGYIKREEGKRFLSFLFTWNANFIKLIHGTIKNQLQCLPSLLVYLSHMRCVFLFQVIEYSCIQDFMHHAVHLPRKSPLHAKVREILKYFHNQNKCRQGVQEVLYRLYQPIIWRALKARNAEVRSNAALLFSDAFPILDPKFNRKDSEKEIQRQFDELFVSTF</sequence>
<dbReference type="OrthoDB" id="10062843at2759"/>
<dbReference type="AlphaFoldDB" id="A0A8C6X3A0"/>
<dbReference type="OMA" id="CHLQPVL"/>
<keyword evidence="2" id="KW-1185">Reference proteome</keyword>